<dbReference type="AlphaFoldDB" id="A0A384JK01"/>
<organism evidence="8 9">
    <name type="scientific">Botryotinia fuckeliana (strain B05.10)</name>
    <name type="common">Noble rot fungus</name>
    <name type="synonym">Botrytis cinerea</name>
    <dbReference type="NCBI Taxonomy" id="332648"/>
    <lineage>
        <taxon>Eukaryota</taxon>
        <taxon>Fungi</taxon>
        <taxon>Dikarya</taxon>
        <taxon>Ascomycota</taxon>
        <taxon>Pezizomycotina</taxon>
        <taxon>Leotiomycetes</taxon>
        <taxon>Helotiales</taxon>
        <taxon>Sclerotiniaceae</taxon>
        <taxon>Botrytis</taxon>
    </lineage>
</organism>
<feature type="transmembrane region" description="Helical" evidence="6">
    <location>
        <begin position="399"/>
        <end position="423"/>
    </location>
</feature>
<evidence type="ECO:0000313" key="8">
    <source>
        <dbReference type="EMBL" id="ATZ50929.1"/>
    </source>
</evidence>
<dbReference type="PROSITE" id="PS50850">
    <property type="entry name" value="MFS"/>
    <property type="match status" value="1"/>
</dbReference>
<reference evidence="8 9" key="2">
    <citation type="journal article" date="2012" name="Eukaryot. Cell">
        <title>Genome update of Botrytis cinerea strains B05.10 and T4.</title>
        <authorList>
            <person name="Staats M."/>
            <person name="van Kan J.A."/>
        </authorList>
    </citation>
    <scope>NUCLEOTIDE SEQUENCE [LARGE SCALE GENOMIC DNA]</scope>
    <source>
        <strain evidence="8 9">B05.10</strain>
    </source>
</reference>
<dbReference type="KEGG" id="bfu:BCIN_06g03970"/>
<reference evidence="8 9" key="1">
    <citation type="journal article" date="2011" name="PLoS Genet.">
        <title>Genomic analysis of the necrotrophic fungal pathogens Sclerotinia sclerotiorum and Botrytis cinerea.</title>
        <authorList>
            <person name="Amselem J."/>
            <person name="Cuomo C.A."/>
            <person name="van Kan J.A."/>
            <person name="Viaud M."/>
            <person name="Benito E.P."/>
            <person name="Couloux A."/>
            <person name="Coutinho P.M."/>
            <person name="de Vries R.P."/>
            <person name="Dyer P.S."/>
            <person name="Fillinger S."/>
            <person name="Fournier E."/>
            <person name="Gout L."/>
            <person name="Hahn M."/>
            <person name="Kohn L."/>
            <person name="Lapalu N."/>
            <person name="Plummer K.M."/>
            <person name="Pradier J.M."/>
            <person name="Quevillon E."/>
            <person name="Sharon A."/>
            <person name="Simon A."/>
            <person name="ten Have A."/>
            <person name="Tudzynski B."/>
            <person name="Tudzynski P."/>
            <person name="Wincker P."/>
            <person name="Andrew M."/>
            <person name="Anthouard V."/>
            <person name="Beever R.E."/>
            <person name="Beffa R."/>
            <person name="Benoit I."/>
            <person name="Bouzid O."/>
            <person name="Brault B."/>
            <person name="Chen Z."/>
            <person name="Choquer M."/>
            <person name="Collemare J."/>
            <person name="Cotton P."/>
            <person name="Danchin E.G."/>
            <person name="Da Silva C."/>
            <person name="Gautier A."/>
            <person name="Giraud C."/>
            <person name="Giraud T."/>
            <person name="Gonzalez C."/>
            <person name="Grossetete S."/>
            <person name="Guldener U."/>
            <person name="Henrissat B."/>
            <person name="Howlett B.J."/>
            <person name="Kodira C."/>
            <person name="Kretschmer M."/>
            <person name="Lappartient A."/>
            <person name="Leroch M."/>
            <person name="Levis C."/>
            <person name="Mauceli E."/>
            <person name="Neuveglise C."/>
            <person name="Oeser B."/>
            <person name="Pearson M."/>
            <person name="Poulain J."/>
            <person name="Poussereau N."/>
            <person name="Quesneville H."/>
            <person name="Rascle C."/>
            <person name="Schumacher J."/>
            <person name="Segurens B."/>
            <person name="Sexton A."/>
            <person name="Silva E."/>
            <person name="Sirven C."/>
            <person name="Soanes D.M."/>
            <person name="Talbot N.J."/>
            <person name="Templeton M."/>
            <person name="Yandava C."/>
            <person name="Yarden O."/>
            <person name="Zeng Q."/>
            <person name="Rollins J.A."/>
            <person name="Lebrun M.H."/>
            <person name="Dickman M."/>
        </authorList>
    </citation>
    <scope>NUCLEOTIDE SEQUENCE [LARGE SCALE GENOMIC DNA]</scope>
    <source>
        <strain evidence="8 9">B05.10</strain>
    </source>
</reference>
<keyword evidence="4 6" id="KW-0472">Membrane</keyword>
<dbReference type="Pfam" id="PF07690">
    <property type="entry name" value="MFS_1"/>
    <property type="match status" value="1"/>
</dbReference>
<evidence type="ECO:0000256" key="1">
    <source>
        <dbReference type="ARBA" id="ARBA00004141"/>
    </source>
</evidence>
<evidence type="ECO:0000256" key="6">
    <source>
        <dbReference type="SAM" id="Phobius"/>
    </source>
</evidence>
<feature type="domain" description="Major facilitator superfamily (MFS) profile" evidence="7">
    <location>
        <begin position="83"/>
        <end position="567"/>
    </location>
</feature>
<dbReference type="InterPro" id="IPR020846">
    <property type="entry name" value="MFS_dom"/>
</dbReference>
<dbReference type="OrthoDB" id="3026777at2759"/>
<comment type="subcellular location">
    <subcellularLocation>
        <location evidence="1">Membrane</location>
        <topology evidence="1">Multi-pass membrane protein</topology>
    </subcellularLocation>
</comment>
<dbReference type="SUPFAM" id="SSF103473">
    <property type="entry name" value="MFS general substrate transporter"/>
    <property type="match status" value="1"/>
</dbReference>
<keyword evidence="3 6" id="KW-1133">Transmembrane helix</keyword>
<dbReference type="InterPro" id="IPR011701">
    <property type="entry name" value="MFS"/>
</dbReference>
<feature type="transmembrane region" description="Helical" evidence="6">
    <location>
        <begin position="251"/>
        <end position="274"/>
    </location>
</feature>
<feature type="transmembrane region" description="Helical" evidence="6">
    <location>
        <begin position="544"/>
        <end position="562"/>
    </location>
</feature>
<feature type="transmembrane region" description="Helical" evidence="6">
    <location>
        <begin position="84"/>
        <end position="103"/>
    </location>
</feature>
<dbReference type="InterPro" id="IPR036259">
    <property type="entry name" value="MFS_trans_sf"/>
</dbReference>
<dbReference type="GO" id="GO:0022857">
    <property type="term" value="F:transmembrane transporter activity"/>
    <property type="evidence" value="ECO:0007669"/>
    <property type="project" value="InterPro"/>
</dbReference>
<evidence type="ECO:0000256" key="2">
    <source>
        <dbReference type="ARBA" id="ARBA00022692"/>
    </source>
</evidence>
<feature type="transmembrane region" description="Helical" evidence="6">
    <location>
        <begin position="215"/>
        <end position="239"/>
    </location>
</feature>
<dbReference type="GeneID" id="36394251"/>
<keyword evidence="9" id="KW-1185">Reference proteome</keyword>
<keyword evidence="2 6" id="KW-0812">Transmembrane</keyword>
<proteinExistence type="predicted"/>
<protein>
    <recommendedName>
        <fullName evidence="7">Major facilitator superfamily (MFS) profile domain-containing protein</fullName>
    </recommendedName>
</protein>
<evidence type="ECO:0000313" key="9">
    <source>
        <dbReference type="Proteomes" id="UP000001798"/>
    </source>
</evidence>
<feature type="compositionally biased region" description="Basic and acidic residues" evidence="5">
    <location>
        <begin position="52"/>
        <end position="66"/>
    </location>
</feature>
<dbReference type="PANTHER" id="PTHR23507:SF40">
    <property type="entry name" value="TETRACYCLINE-EFFLUX TRANSPORTER"/>
    <property type="match status" value="1"/>
</dbReference>
<reference evidence="8 9" key="3">
    <citation type="journal article" date="2017" name="Mol. Plant Pathol.">
        <title>A gapless genome sequence of the fungus Botrytis cinerea.</title>
        <authorList>
            <person name="Van Kan J.A."/>
            <person name="Stassen J.H."/>
            <person name="Mosbach A."/>
            <person name="Van Der Lee T.A."/>
            <person name="Faino L."/>
            <person name="Farmer A.D."/>
            <person name="Papasotiriou D.G."/>
            <person name="Zhou S."/>
            <person name="Seidl M.F."/>
            <person name="Cottam E."/>
            <person name="Edel D."/>
            <person name="Hahn M."/>
            <person name="Schwartz D.C."/>
            <person name="Dietrich R.A."/>
            <person name="Widdison S."/>
            <person name="Scalliet G."/>
        </authorList>
    </citation>
    <scope>NUCLEOTIDE SEQUENCE [LARGE SCALE GENOMIC DNA]</scope>
    <source>
        <strain evidence="8 9">B05.10</strain>
    </source>
</reference>
<feature type="transmembrane region" description="Helical" evidence="6">
    <location>
        <begin position="280"/>
        <end position="302"/>
    </location>
</feature>
<dbReference type="EMBL" id="CP009810">
    <property type="protein sequence ID" value="ATZ50929.1"/>
    <property type="molecule type" value="Genomic_DNA"/>
</dbReference>
<evidence type="ECO:0000256" key="4">
    <source>
        <dbReference type="ARBA" id="ARBA00023136"/>
    </source>
</evidence>
<evidence type="ECO:0000256" key="3">
    <source>
        <dbReference type="ARBA" id="ARBA00022989"/>
    </source>
</evidence>
<feature type="region of interest" description="Disordered" evidence="5">
    <location>
        <begin position="44"/>
        <end position="66"/>
    </location>
</feature>
<evidence type="ECO:0000256" key="5">
    <source>
        <dbReference type="SAM" id="MobiDB-lite"/>
    </source>
</evidence>
<sequence length="596" mass="65621">MTMRMENEHADQRPEEPMTIWGAMTALRRHTRVRKSILTPESETAPLLGNERAQEGQRHGGNEETSWEGHGDFAGLTWWHKPSVYWLIFPFFLLALAVGGIIVPKLNLILALVCRSYLAERSSQDPNFLFAPVLLGSDNPQCRIPEVQSLVTKFMLAITVITGIFSAIMSPVLGAWSDRHGRKKILVISSIGSFLTEIVTILAGKYPDVVSYKWLLAGAIFDGLCGSFIAGMALTHAYAADCTAPPKRAVAFAYFHACLFSGIAFGPLLAAALLRLTDSLLTVFYVALGIHTFFILFLLLVVPESLTQKRQQIAREKHAVEALLTANQTWLGKLTRKNPLATLKVLWPTGDGNTKHVRANLVLLATVDTIIFGVAMGVMTVIIYYSGYQFGWKTSETSLYMSVVNSTRVFTLVVILPIFNYLVRTIPRRRQRRESGLVVPENHSGADSTDLIVIRLSILFEIIGYLGFTVARSGPLFVVSGIMASMGGVGSPTLQSALTKHVPHDQIGQLLGATGLLHALARVVCPTIFNLIYAQTVGTYPQTVFLVLTACFVLGFTFSWFIRPNVSLELQTPKRPSSPEIMDSVDVRNDEQVVGV</sequence>
<accession>A0A384JK01</accession>
<dbReference type="PANTHER" id="PTHR23507">
    <property type="entry name" value="ZGC:174356"/>
    <property type="match status" value="1"/>
</dbReference>
<feature type="transmembrane region" description="Helical" evidence="6">
    <location>
        <begin position="361"/>
        <end position="387"/>
    </location>
</feature>
<dbReference type="VEuPathDB" id="FungiDB:Bcin06g03970"/>
<feature type="transmembrane region" description="Helical" evidence="6">
    <location>
        <begin position="510"/>
        <end position="532"/>
    </location>
</feature>
<dbReference type="Proteomes" id="UP000001798">
    <property type="component" value="Chromosome 6"/>
</dbReference>
<dbReference type="GO" id="GO:0016020">
    <property type="term" value="C:membrane"/>
    <property type="evidence" value="ECO:0007669"/>
    <property type="project" value="UniProtKB-SubCell"/>
</dbReference>
<name>A0A384JK01_BOTFB</name>
<dbReference type="RefSeq" id="XP_024549277.1">
    <property type="nucleotide sequence ID" value="XM_024693491.1"/>
</dbReference>
<feature type="transmembrane region" description="Helical" evidence="6">
    <location>
        <begin position="185"/>
        <end position="203"/>
    </location>
</feature>
<gene>
    <name evidence="8" type="ORF">BCIN_06g03970</name>
</gene>
<evidence type="ECO:0000259" key="7">
    <source>
        <dbReference type="PROSITE" id="PS50850"/>
    </source>
</evidence>
<feature type="transmembrane region" description="Helical" evidence="6">
    <location>
        <begin position="154"/>
        <end position="173"/>
    </location>
</feature>
<dbReference type="Gene3D" id="1.20.1250.20">
    <property type="entry name" value="MFS general substrate transporter like domains"/>
    <property type="match status" value="1"/>
</dbReference>